<comment type="caution">
    <text evidence="8">The sequence shown here is derived from an EMBL/GenBank/DDBJ whole genome shotgun (WGS) entry which is preliminary data.</text>
</comment>
<proteinExistence type="inferred from homology"/>
<dbReference type="InterPro" id="IPR003819">
    <property type="entry name" value="TauD/TfdA-like"/>
</dbReference>
<dbReference type="AlphaFoldDB" id="A0A9W6ZMI6"/>
<dbReference type="CDD" id="cd00037">
    <property type="entry name" value="CLECT"/>
    <property type="match status" value="1"/>
</dbReference>
<evidence type="ECO:0000256" key="6">
    <source>
        <dbReference type="SAM" id="SignalP"/>
    </source>
</evidence>
<dbReference type="InterPro" id="IPR001304">
    <property type="entry name" value="C-type_lectin-like"/>
</dbReference>
<dbReference type="PANTHER" id="PTHR43779">
    <property type="entry name" value="DIOXYGENASE RV0097-RELATED"/>
    <property type="match status" value="1"/>
</dbReference>
<feature type="chain" id="PRO_5040724517" description="C-type lectin domain-containing protein" evidence="6">
    <location>
        <begin position="29"/>
        <end position="501"/>
    </location>
</feature>
<dbReference type="InterPro" id="IPR042098">
    <property type="entry name" value="TauD-like_sf"/>
</dbReference>
<dbReference type="EMBL" id="BRXY01000030">
    <property type="protein sequence ID" value="GMH54976.1"/>
    <property type="molecule type" value="Genomic_DNA"/>
</dbReference>
<dbReference type="GO" id="GO:0046872">
    <property type="term" value="F:metal ion binding"/>
    <property type="evidence" value="ECO:0007669"/>
    <property type="project" value="UniProtKB-KW"/>
</dbReference>
<dbReference type="Pfam" id="PF02668">
    <property type="entry name" value="TauD"/>
    <property type="match status" value="1"/>
</dbReference>
<gene>
    <name evidence="8" type="ORF">TrST_g3718</name>
</gene>
<name>A0A9W6ZMI6_9STRA</name>
<comment type="similarity">
    <text evidence="1">Belongs to the TfdA dioxygenase family.</text>
</comment>
<keyword evidence="2" id="KW-0479">Metal-binding</keyword>
<dbReference type="Proteomes" id="UP001165085">
    <property type="component" value="Unassembled WGS sequence"/>
</dbReference>
<evidence type="ECO:0000256" key="5">
    <source>
        <dbReference type="ARBA" id="ARBA00023004"/>
    </source>
</evidence>
<dbReference type="OrthoDB" id="10255512at2759"/>
<protein>
    <recommendedName>
        <fullName evidence="7">C-type lectin domain-containing protein</fullName>
    </recommendedName>
</protein>
<keyword evidence="5" id="KW-0408">Iron</keyword>
<evidence type="ECO:0000259" key="7">
    <source>
        <dbReference type="PROSITE" id="PS50041"/>
    </source>
</evidence>
<keyword evidence="6" id="KW-0732">Signal</keyword>
<evidence type="ECO:0000313" key="8">
    <source>
        <dbReference type="EMBL" id="GMH54976.1"/>
    </source>
</evidence>
<keyword evidence="9" id="KW-1185">Reference proteome</keyword>
<feature type="signal peptide" evidence="6">
    <location>
        <begin position="1"/>
        <end position="28"/>
    </location>
</feature>
<dbReference type="InterPro" id="IPR051178">
    <property type="entry name" value="TfdA_dioxygenase"/>
</dbReference>
<feature type="domain" description="C-type lectin" evidence="7">
    <location>
        <begin position="351"/>
        <end position="454"/>
    </location>
</feature>
<accession>A0A9W6ZMI6</accession>
<evidence type="ECO:0000313" key="9">
    <source>
        <dbReference type="Proteomes" id="UP001165085"/>
    </source>
</evidence>
<evidence type="ECO:0000256" key="3">
    <source>
        <dbReference type="ARBA" id="ARBA00022964"/>
    </source>
</evidence>
<keyword evidence="3" id="KW-0223">Dioxygenase</keyword>
<evidence type="ECO:0000256" key="4">
    <source>
        <dbReference type="ARBA" id="ARBA00023002"/>
    </source>
</evidence>
<evidence type="ECO:0000256" key="2">
    <source>
        <dbReference type="ARBA" id="ARBA00022723"/>
    </source>
</evidence>
<organism evidence="8 9">
    <name type="scientific">Triparma strigata</name>
    <dbReference type="NCBI Taxonomy" id="1606541"/>
    <lineage>
        <taxon>Eukaryota</taxon>
        <taxon>Sar</taxon>
        <taxon>Stramenopiles</taxon>
        <taxon>Ochrophyta</taxon>
        <taxon>Bolidophyceae</taxon>
        <taxon>Parmales</taxon>
        <taxon>Triparmaceae</taxon>
        <taxon>Triparma</taxon>
    </lineage>
</organism>
<reference evidence="9" key="1">
    <citation type="journal article" date="2023" name="Commun. Biol.">
        <title>Genome analysis of Parmales, the sister group of diatoms, reveals the evolutionary specialization of diatoms from phago-mixotrophs to photoautotrophs.</title>
        <authorList>
            <person name="Ban H."/>
            <person name="Sato S."/>
            <person name="Yoshikawa S."/>
            <person name="Yamada K."/>
            <person name="Nakamura Y."/>
            <person name="Ichinomiya M."/>
            <person name="Sato N."/>
            <person name="Blanc-Mathieu R."/>
            <person name="Endo H."/>
            <person name="Kuwata A."/>
            <person name="Ogata H."/>
        </authorList>
    </citation>
    <scope>NUCLEOTIDE SEQUENCE [LARGE SCALE GENOMIC DNA]</scope>
    <source>
        <strain evidence="9">NIES 3701</strain>
    </source>
</reference>
<sequence>MRRPTLSLPTFLLLSSIFLFHSLLPTKSFEILPRSSNFGADIDGFNITNFLNSHDSIRLDSDPAVEDVPGEARVTVDALKRALHEHRFLHFPLQDGLTWQDQLTFVQLFGVAFDESLHPNRVPWEGEKDPRVAVFSNNKNHGLVGVGVEGFHSDGNVVEIPHQANFLYCEQTVKGAATLLAPLEEVRNSLPEELLLNVDFTSSHVDNLEKPLAHHHPASGRPTMFFGLGTLAGLYKKDGETLTREETDDINDKISEAIEKVGPYRHEWVAGSLLVMDNLALVHRASSETQATDDPDAIRIMRRVTLAAKRPLRRRDQTFEDYPHRCNDEICLVSLGRHIEAGADHSFPGVEEGNELCRGYFHQTSSLASLTNKELARMAAEIAEELRMPHFLDARKYGTNKPTIRWGSPTTEDEWNNEYPWDDVSGQPNDCDGPGTEPCIFIGPRGKWFDFACNPKRSEGTTPGPEITWGEREMFDIAPLCQVSLEWFHQNENEVQEKREL</sequence>
<dbReference type="Gene3D" id="3.60.130.10">
    <property type="entry name" value="Clavaminate synthase-like"/>
    <property type="match status" value="1"/>
</dbReference>
<dbReference type="SUPFAM" id="SSF51197">
    <property type="entry name" value="Clavaminate synthase-like"/>
    <property type="match status" value="1"/>
</dbReference>
<evidence type="ECO:0000256" key="1">
    <source>
        <dbReference type="ARBA" id="ARBA00005896"/>
    </source>
</evidence>
<dbReference type="GO" id="GO:0051213">
    <property type="term" value="F:dioxygenase activity"/>
    <property type="evidence" value="ECO:0007669"/>
    <property type="project" value="UniProtKB-KW"/>
</dbReference>
<keyword evidence="4" id="KW-0560">Oxidoreductase</keyword>
<dbReference type="PROSITE" id="PS50041">
    <property type="entry name" value="C_TYPE_LECTIN_2"/>
    <property type="match status" value="1"/>
</dbReference>
<dbReference type="PANTHER" id="PTHR43779:SF3">
    <property type="entry name" value="(3R)-3-[(CARBOXYMETHYL)AMINO]FATTY ACID OXYGENASE_DECARBOXYLASE"/>
    <property type="match status" value="1"/>
</dbReference>